<dbReference type="GO" id="GO:0019748">
    <property type="term" value="P:secondary metabolic process"/>
    <property type="evidence" value="ECO:0007669"/>
    <property type="project" value="TreeGrafter"/>
</dbReference>
<dbReference type="GO" id="GO:0005634">
    <property type="term" value="C:nucleus"/>
    <property type="evidence" value="ECO:0007669"/>
    <property type="project" value="TreeGrafter"/>
</dbReference>
<evidence type="ECO:0000259" key="2">
    <source>
        <dbReference type="Pfam" id="PF03959"/>
    </source>
</evidence>
<evidence type="ECO:0000313" key="4">
    <source>
        <dbReference type="Proteomes" id="UP000191672"/>
    </source>
</evidence>
<dbReference type="PANTHER" id="PTHR48070">
    <property type="entry name" value="ESTERASE OVCA2"/>
    <property type="match status" value="1"/>
</dbReference>
<evidence type="ECO:0000313" key="3">
    <source>
        <dbReference type="EMBL" id="OQD90441.1"/>
    </source>
</evidence>
<gene>
    <name evidence="3" type="ORF">PENANT_c001G09398</name>
</gene>
<dbReference type="PANTHER" id="PTHR48070:SF6">
    <property type="entry name" value="ESTERASE OVCA2"/>
    <property type="match status" value="1"/>
</dbReference>
<proteinExistence type="predicted"/>
<name>A0A1V6QMN3_9EURO</name>
<evidence type="ECO:0000256" key="1">
    <source>
        <dbReference type="ARBA" id="ARBA00022801"/>
    </source>
</evidence>
<dbReference type="GO" id="GO:0017000">
    <property type="term" value="P:antibiotic biosynthetic process"/>
    <property type="evidence" value="ECO:0007669"/>
    <property type="project" value="UniProtKB-ARBA"/>
</dbReference>
<dbReference type="InterPro" id="IPR005645">
    <property type="entry name" value="FSH-like_dom"/>
</dbReference>
<dbReference type="Pfam" id="PF03959">
    <property type="entry name" value="FSH1"/>
    <property type="match status" value="1"/>
</dbReference>
<dbReference type="AlphaFoldDB" id="A0A1V6QMN3"/>
<dbReference type="SUPFAM" id="SSF53474">
    <property type="entry name" value="alpha/beta-Hydrolases"/>
    <property type="match status" value="1"/>
</dbReference>
<accession>A0A1V6QMN3</accession>
<dbReference type="Proteomes" id="UP000191672">
    <property type="component" value="Unassembled WGS sequence"/>
</dbReference>
<organism evidence="3 4">
    <name type="scientific">Penicillium antarcticum</name>
    <dbReference type="NCBI Taxonomy" id="416450"/>
    <lineage>
        <taxon>Eukaryota</taxon>
        <taxon>Fungi</taxon>
        <taxon>Dikarya</taxon>
        <taxon>Ascomycota</taxon>
        <taxon>Pezizomycotina</taxon>
        <taxon>Eurotiomycetes</taxon>
        <taxon>Eurotiomycetidae</taxon>
        <taxon>Eurotiales</taxon>
        <taxon>Aspergillaceae</taxon>
        <taxon>Penicillium</taxon>
    </lineage>
</organism>
<dbReference type="Gene3D" id="3.40.50.1820">
    <property type="entry name" value="alpha/beta hydrolase"/>
    <property type="match status" value="1"/>
</dbReference>
<dbReference type="EMBL" id="MDYN01000001">
    <property type="protein sequence ID" value="OQD90441.1"/>
    <property type="molecule type" value="Genomic_DNA"/>
</dbReference>
<dbReference type="InterPro" id="IPR029058">
    <property type="entry name" value="AB_hydrolase_fold"/>
</dbReference>
<reference evidence="4" key="1">
    <citation type="journal article" date="2017" name="Nat. Microbiol.">
        <title>Global analysis of biosynthetic gene clusters reveals vast potential of secondary metabolite production in Penicillium species.</title>
        <authorList>
            <person name="Nielsen J.C."/>
            <person name="Grijseels S."/>
            <person name="Prigent S."/>
            <person name="Ji B."/>
            <person name="Dainat J."/>
            <person name="Nielsen K.F."/>
            <person name="Frisvad J.C."/>
            <person name="Workman M."/>
            <person name="Nielsen J."/>
        </authorList>
    </citation>
    <scope>NUCLEOTIDE SEQUENCE [LARGE SCALE GENOMIC DNA]</scope>
    <source>
        <strain evidence="4">IBT 31811</strain>
    </source>
</reference>
<dbReference type="GO" id="GO:0072330">
    <property type="term" value="P:monocarboxylic acid biosynthetic process"/>
    <property type="evidence" value="ECO:0007669"/>
    <property type="project" value="UniProtKB-ARBA"/>
</dbReference>
<dbReference type="GO" id="GO:0005737">
    <property type="term" value="C:cytoplasm"/>
    <property type="evidence" value="ECO:0007669"/>
    <property type="project" value="TreeGrafter"/>
</dbReference>
<comment type="caution">
    <text evidence="3">The sequence shown here is derived from an EMBL/GenBank/DDBJ whole genome shotgun (WGS) entry which is preliminary data.</text>
</comment>
<dbReference type="InterPro" id="IPR050593">
    <property type="entry name" value="LovG"/>
</dbReference>
<dbReference type="GO" id="GO:0016787">
    <property type="term" value="F:hydrolase activity"/>
    <property type="evidence" value="ECO:0007669"/>
    <property type="project" value="UniProtKB-KW"/>
</dbReference>
<keyword evidence="4" id="KW-1185">Reference proteome</keyword>
<feature type="domain" description="Serine hydrolase" evidence="2">
    <location>
        <begin position="4"/>
        <end position="202"/>
    </location>
</feature>
<protein>
    <recommendedName>
        <fullName evidence="2">Serine hydrolase domain-containing protein</fullName>
    </recommendedName>
</protein>
<keyword evidence="1" id="KW-0378">Hydrolase</keyword>
<sequence>MDSFHGIGTNSETFKQQTAAIRYELGDGHTYDFVDGTLPWEMDKDIKEFMLSDENTFTYYTPTRPETCFSAFNNLEHYLEAEGPYDGVMGFSLGAAFVMSWMINRIQKQKGNKFAQLPFKVGIFFSNGGPLLDCNDSSGQSVLPFDPIAIDGILDIPTAHIWGRCDPEKGNAEFAIRACSQDTRSVFVHERGHEVPKSAENVISAAKVINRAIARAQGFN</sequence>